<name>A0AAX6DTM0_IRIPA</name>
<organism evidence="1 2">
    <name type="scientific">Iris pallida</name>
    <name type="common">Sweet iris</name>
    <dbReference type="NCBI Taxonomy" id="29817"/>
    <lineage>
        <taxon>Eukaryota</taxon>
        <taxon>Viridiplantae</taxon>
        <taxon>Streptophyta</taxon>
        <taxon>Embryophyta</taxon>
        <taxon>Tracheophyta</taxon>
        <taxon>Spermatophyta</taxon>
        <taxon>Magnoliopsida</taxon>
        <taxon>Liliopsida</taxon>
        <taxon>Asparagales</taxon>
        <taxon>Iridaceae</taxon>
        <taxon>Iridoideae</taxon>
        <taxon>Irideae</taxon>
        <taxon>Iris</taxon>
    </lineage>
</organism>
<reference evidence="1" key="2">
    <citation type="submission" date="2023-04" db="EMBL/GenBank/DDBJ databases">
        <authorList>
            <person name="Bruccoleri R.E."/>
            <person name="Oakeley E.J."/>
            <person name="Faust A.-M."/>
            <person name="Dessus-Babus S."/>
            <person name="Altorfer M."/>
            <person name="Burckhardt D."/>
            <person name="Oertli M."/>
            <person name="Naumann U."/>
            <person name="Petersen F."/>
            <person name="Wong J."/>
        </authorList>
    </citation>
    <scope>NUCLEOTIDE SEQUENCE</scope>
    <source>
        <strain evidence="1">GSM-AAB239-AS_SAM_17_03QT</strain>
        <tissue evidence="1">Leaf</tissue>
    </source>
</reference>
<dbReference type="EMBL" id="JANAVB010042015">
    <property type="protein sequence ID" value="KAJ6795162.1"/>
    <property type="molecule type" value="Genomic_DNA"/>
</dbReference>
<gene>
    <name evidence="1" type="ORF">M6B38_229450</name>
</gene>
<evidence type="ECO:0000313" key="1">
    <source>
        <dbReference type="EMBL" id="KAJ6795162.1"/>
    </source>
</evidence>
<keyword evidence="2" id="KW-1185">Reference proteome</keyword>
<accession>A0AAX6DTM0</accession>
<dbReference type="Proteomes" id="UP001140949">
    <property type="component" value="Unassembled WGS sequence"/>
</dbReference>
<dbReference type="AlphaFoldDB" id="A0AAX6DTM0"/>
<reference evidence="1" key="1">
    <citation type="journal article" date="2023" name="GigaByte">
        <title>Genome assembly of the bearded iris, Iris pallida Lam.</title>
        <authorList>
            <person name="Bruccoleri R.E."/>
            <person name="Oakeley E.J."/>
            <person name="Faust A.M.E."/>
            <person name="Altorfer M."/>
            <person name="Dessus-Babus S."/>
            <person name="Burckhardt D."/>
            <person name="Oertli M."/>
            <person name="Naumann U."/>
            <person name="Petersen F."/>
            <person name="Wong J."/>
        </authorList>
    </citation>
    <scope>NUCLEOTIDE SEQUENCE</scope>
    <source>
        <strain evidence="1">GSM-AAB239-AS_SAM_17_03QT</strain>
    </source>
</reference>
<evidence type="ECO:0000313" key="2">
    <source>
        <dbReference type="Proteomes" id="UP001140949"/>
    </source>
</evidence>
<comment type="caution">
    <text evidence="1">The sequence shown here is derived from an EMBL/GenBank/DDBJ whole genome shotgun (WGS) entry which is preliminary data.</text>
</comment>
<sequence length="102" mass="11049">MALGCACFLGDDGIDDNGKVDDDELHLFTAGNASFLFSSAGSWHVFLIDFISGVFLSSSNLVDAISTCPDQLVLIELNGLIEDFYFDQGFILDMLGFEIKIG</sequence>
<protein>
    <submittedName>
        <fullName evidence="1">Uncharacterized protein</fullName>
    </submittedName>
</protein>
<proteinExistence type="predicted"/>